<dbReference type="Gene3D" id="3.40.50.150">
    <property type="entry name" value="Vaccinia Virus protein VP39"/>
    <property type="match status" value="1"/>
</dbReference>
<proteinExistence type="predicted"/>
<dbReference type="GO" id="GO:1904047">
    <property type="term" value="F:S-adenosyl-L-methionine binding"/>
    <property type="evidence" value="ECO:0007669"/>
    <property type="project" value="TreeGrafter"/>
</dbReference>
<keyword evidence="1" id="KW-0489">Methyltransferase</keyword>
<keyword evidence="2" id="KW-0808">Transferase</keyword>
<feature type="non-terminal residue" evidence="4">
    <location>
        <position position="147"/>
    </location>
</feature>
<evidence type="ECO:0008006" key="5">
    <source>
        <dbReference type="Google" id="ProtNLM"/>
    </source>
</evidence>
<dbReference type="GO" id="GO:0006298">
    <property type="term" value="P:mismatch repair"/>
    <property type="evidence" value="ECO:0007669"/>
    <property type="project" value="TreeGrafter"/>
</dbReference>
<reference evidence="4" key="1">
    <citation type="journal article" date="2014" name="Front. Microbiol.">
        <title>High frequency of phylogenetically diverse reductive dehalogenase-homologous genes in deep subseafloor sedimentary metagenomes.</title>
        <authorList>
            <person name="Kawai M."/>
            <person name="Futagami T."/>
            <person name="Toyoda A."/>
            <person name="Takaki Y."/>
            <person name="Nishi S."/>
            <person name="Hori S."/>
            <person name="Arai W."/>
            <person name="Tsubouchi T."/>
            <person name="Morono Y."/>
            <person name="Uchiyama I."/>
            <person name="Ito T."/>
            <person name="Fujiyama A."/>
            <person name="Inagaki F."/>
            <person name="Takami H."/>
        </authorList>
    </citation>
    <scope>NUCLEOTIDE SEQUENCE</scope>
    <source>
        <strain evidence="4">Expedition CK06-06</strain>
    </source>
</reference>
<dbReference type="AlphaFoldDB" id="X1KC38"/>
<dbReference type="SUPFAM" id="SSF53335">
    <property type="entry name" value="S-adenosyl-L-methionine-dependent methyltransferases"/>
    <property type="match status" value="1"/>
</dbReference>
<dbReference type="GO" id="GO:0043565">
    <property type="term" value="F:sequence-specific DNA binding"/>
    <property type="evidence" value="ECO:0007669"/>
    <property type="project" value="TreeGrafter"/>
</dbReference>
<dbReference type="InterPro" id="IPR029063">
    <property type="entry name" value="SAM-dependent_MTases_sf"/>
</dbReference>
<dbReference type="InterPro" id="IPR012327">
    <property type="entry name" value="MeTrfase_D12"/>
</dbReference>
<organism evidence="4">
    <name type="scientific">marine sediment metagenome</name>
    <dbReference type="NCBI Taxonomy" id="412755"/>
    <lineage>
        <taxon>unclassified sequences</taxon>
        <taxon>metagenomes</taxon>
        <taxon>ecological metagenomes</taxon>
    </lineage>
</organism>
<evidence type="ECO:0000313" key="4">
    <source>
        <dbReference type="EMBL" id="GAI04567.1"/>
    </source>
</evidence>
<evidence type="ECO:0000256" key="2">
    <source>
        <dbReference type="ARBA" id="ARBA00022679"/>
    </source>
</evidence>
<gene>
    <name evidence="4" type="ORF">S06H3_17087</name>
</gene>
<name>X1KC38_9ZZZZ</name>
<accession>X1KC38</accession>
<dbReference type="GO" id="GO:0009307">
    <property type="term" value="P:DNA restriction-modification system"/>
    <property type="evidence" value="ECO:0007669"/>
    <property type="project" value="InterPro"/>
</dbReference>
<protein>
    <recommendedName>
        <fullName evidence="5">DNA adenine methylase</fullName>
    </recommendedName>
</protein>
<dbReference type="EMBL" id="BARV01008510">
    <property type="protein sequence ID" value="GAI04567.1"/>
    <property type="molecule type" value="Genomic_DNA"/>
</dbReference>
<dbReference type="Pfam" id="PF02086">
    <property type="entry name" value="MethyltransfD12"/>
    <property type="match status" value="1"/>
</dbReference>
<dbReference type="PANTHER" id="PTHR30481">
    <property type="entry name" value="DNA ADENINE METHYLASE"/>
    <property type="match status" value="1"/>
</dbReference>
<dbReference type="GO" id="GO:0032259">
    <property type="term" value="P:methylation"/>
    <property type="evidence" value="ECO:0007669"/>
    <property type="project" value="UniProtKB-KW"/>
</dbReference>
<dbReference type="GO" id="GO:0009007">
    <property type="term" value="F:site-specific DNA-methyltransferase (adenine-specific) activity"/>
    <property type="evidence" value="ECO:0007669"/>
    <property type="project" value="UniProtKB-EC"/>
</dbReference>
<comment type="caution">
    <text evidence="4">The sequence shown here is derived from an EMBL/GenBank/DDBJ whole genome shotgun (WGS) entry which is preliminary data.</text>
</comment>
<sequence>MTQGINSPLRYAGGKFYARKLIIKLIPHHSNYIEPLAGGASLFFAKDKVQKNWLNDIDPELINCLMTIRDYPKELINKLKGEKATKERHSYYKNEFKPTNDLEKAVRWFYLNRTSYSGIMNMQNCFWGYGDKYSMRPENWPLNIRRT</sequence>
<evidence type="ECO:0000256" key="1">
    <source>
        <dbReference type="ARBA" id="ARBA00022603"/>
    </source>
</evidence>
<evidence type="ECO:0000256" key="3">
    <source>
        <dbReference type="ARBA" id="ARBA00022691"/>
    </source>
</evidence>
<keyword evidence="3" id="KW-0949">S-adenosyl-L-methionine</keyword>